<evidence type="ECO:0000259" key="1">
    <source>
        <dbReference type="PROSITE" id="PS51192"/>
    </source>
</evidence>
<reference key="2">
    <citation type="submission" date="2011-10" db="EMBL/GenBank/DDBJ databases">
        <title>The genome and transcriptome sequence of Clonorchis sinensis provide insights into the carcinogenic liver fluke.</title>
        <authorList>
            <person name="Wang X."/>
            <person name="Huang Y."/>
            <person name="Chen W."/>
            <person name="Liu H."/>
            <person name="Guo L."/>
            <person name="Chen Y."/>
            <person name="Luo F."/>
            <person name="Zhou W."/>
            <person name="Sun J."/>
            <person name="Mao Q."/>
            <person name="Liang P."/>
            <person name="Zhou C."/>
            <person name="Tian Y."/>
            <person name="Men J."/>
            <person name="Lv X."/>
            <person name="Huang L."/>
            <person name="Zhou J."/>
            <person name="Hu Y."/>
            <person name="Li R."/>
            <person name="Zhang F."/>
            <person name="Lei H."/>
            <person name="Li X."/>
            <person name="Hu X."/>
            <person name="Liang C."/>
            <person name="Xu J."/>
            <person name="Wu Z."/>
            <person name="Yu X."/>
        </authorList>
    </citation>
    <scope>NUCLEOTIDE SEQUENCE</scope>
    <source>
        <strain>Henan</strain>
    </source>
</reference>
<accession>G7YWG9</accession>
<keyword evidence="2" id="KW-0547">Nucleotide-binding</keyword>
<proteinExistence type="predicted"/>
<dbReference type="PANTHER" id="PTHR47835">
    <property type="entry name" value="HFM1, ATP DEPENDENT DNA HELICASE HOMOLOG"/>
    <property type="match status" value="1"/>
</dbReference>
<keyword evidence="3" id="KW-1185">Reference proteome</keyword>
<dbReference type="Gene3D" id="3.40.50.300">
    <property type="entry name" value="P-loop containing nucleotide triphosphate hydrolases"/>
    <property type="match status" value="1"/>
</dbReference>
<protein>
    <submittedName>
        <fullName evidence="2">Probable ATP-dependent DNA helicase HFM1</fullName>
    </submittedName>
</protein>
<dbReference type="GO" id="GO:0016787">
    <property type="term" value="F:hydrolase activity"/>
    <property type="evidence" value="ECO:0007669"/>
    <property type="project" value="UniProtKB-KW"/>
</dbReference>
<keyword evidence="2" id="KW-0067">ATP-binding</keyword>
<feature type="non-terminal residue" evidence="2">
    <location>
        <position position="241"/>
    </location>
</feature>
<dbReference type="GO" id="GO:0003676">
    <property type="term" value="F:nucleic acid binding"/>
    <property type="evidence" value="ECO:0007669"/>
    <property type="project" value="InterPro"/>
</dbReference>
<dbReference type="InterPro" id="IPR014001">
    <property type="entry name" value="Helicase_ATP-bd"/>
</dbReference>
<dbReference type="AlphaFoldDB" id="G7YWG9"/>
<dbReference type="PANTHER" id="PTHR47835:SF3">
    <property type="entry name" value="HELICASE FOR MEIOSIS 1"/>
    <property type="match status" value="1"/>
</dbReference>
<dbReference type="InterPro" id="IPR011545">
    <property type="entry name" value="DEAD/DEAH_box_helicase_dom"/>
</dbReference>
<dbReference type="InterPro" id="IPR027417">
    <property type="entry name" value="P-loop_NTPase"/>
</dbReference>
<evidence type="ECO:0000313" key="2">
    <source>
        <dbReference type="EMBL" id="GAA57299.1"/>
    </source>
</evidence>
<dbReference type="GO" id="GO:0005524">
    <property type="term" value="F:ATP binding"/>
    <property type="evidence" value="ECO:0007669"/>
    <property type="project" value="InterPro"/>
</dbReference>
<dbReference type="Pfam" id="PF00270">
    <property type="entry name" value="DEAD"/>
    <property type="match status" value="1"/>
</dbReference>
<dbReference type="InterPro" id="IPR052247">
    <property type="entry name" value="Meiotic_Crossover_Helicase"/>
</dbReference>
<sequence length="241" mass="27774">MEVYIPPKFRNIFDFEEFNSVQSALCHEVLYIMCDLCYEKIFYSSRSLVVSAPTGCGKTVIFELNLIKYLIDCEKATTASASCVVYSEFAHEKLGILQVAPLKSLCHEKFTEWQLKFSPTDLKCIMYTGDSEQLDKDQLTKMALIVTTPVILDYEPKFNPRIQEKLDFLTKSSDEELKLLPLVQYCFVDECCLVQFLTKCFCECDVPVYKTNFFRQNIACREMMPLPSTVDSFALLPRRAP</sequence>
<organism evidence="2 3">
    <name type="scientific">Clonorchis sinensis</name>
    <name type="common">Chinese liver fluke</name>
    <dbReference type="NCBI Taxonomy" id="79923"/>
    <lineage>
        <taxon>Eukaryota</taxon>
        <taxon>Metazoa</taxon>
        <taxon>Spiralia</taxon>
        <taxon>Lophotrochozoa</taxon>
        <taxon>Platyhelminthes</taxon>
        <taxon>Trematoda</taxon>
        <taxon>Digenea</taxon>
        <taxon>Opisthorchiida</taxon>
        <taxon>Opisthorchiata</taxon>
        <taxon>Opisthorchiidae</taxon>
        <taxon>Clonorchis</taxon>
    </lineage>
</organism>
<keyword evidence="2" id="KW-0347">Helicase</keyword>
<dbReference type="GO" id="GO:0043138">
    <property type="term" value="F:3'-5' DNA helicase activity"/>
    <property type="evidence" value="ECO:0007669"/>
    <property type="project" value="UniProtKB-EC"/>
</dbReference>
<dbReference type="Proteomes" id="UP000008909">
    <property type="component" value="Unassembled WGS sequence"/>
</dbReference>
<reference evidence="2" key="1">
    <citation type="journal article" date="2011" name="Genome Biol.">
        <title>The draft genome of the carcinogenic human liver fluke Clonorchis sinensis.</title>
        <authorList>
            <person name="Wang X."/>
            <person name="Chen W."/>
            <person name="Huang Y."/>
            <person name="Sun J."/>
            <person name="Men J."/>
            <person name="Liu H."/>
            <person name="Luo F."/>
            <person name="Guo L."/>
            <person name="Lv X."/>
            <person name="Deng C."/>
            <person name="Zhou C."/>
            <person name="Fan Y."/>
            <person name="Li X."/>
            <person name="Huang L."/>
            <person name="Hu Y."/>
            <person name="Liang C."/>
            <person name="Hu X."/>
            <person name="Xu J."/>
            <person name="Yu X."/>
        </authorList>
    </citation>
    <scope>NUCLEOTIDE SEQUENCE [LARGE SCALE GENOMIC DNA]</scope>
    <source>
        <strain evidence="2">Henan</strain>
    </source>
</reference>
<dbReference type="SMART" id="SM00487">
    <property type="entry name" value="DEXDc"/>
    <property type="match status" value="1"/>
</dbReference>
<dbReference type="EMBL" id="DF144648">
    <property type="protein sequence ID" value="GAA57299.1"/>
    <property type="molecule type" value="Genomic_DNA"/>
</dbReference>
<keyword evidence="2" id="KW-0378">Hydrolase</keyword>
<name>G7YWG9_CLOSI</name>
<evidence type="ECO:0000313" key="3">
    <source>
        <dbReference type="Proteomes" id="UP000008909"/>
    </source>
</evidence>
<feature type="domain" description="Helicase ATP-binding" evidence="1">
    <location>
        <begin position="39"/>
        <end position="191"/>
    </location>
</feature>
<gene>
    <name evidence="2" type="ORF">CLF_112498</name>
</gene>
<dbReference type="SUPFAM" id="SSF52540">
    <property type="entry name" value="P-loop containing nucleoside triphosphate hydrolases"/>
    <property type="match status" value="1"/>
</dbReference>
<dbReference type="PROSITE" id="PS51192">
    <property type="entry name" value="HELICASE_ATP_BIND_1"/>
    <property type="match status" value="1"/>
</dbReference>